<comment type="caution">
    <text evidence="2">The sequence shown here is derived from an EMBL/GenBank/DDBJ whole genome shotgun (WGS) entry which is preliminary data.</text>
</comment>
<keyword evidence="1" id="KW-0812">Transmembrane</keyword>
<feature type="transmembrane region" description="Helical" evidence="1">
    <location>
        <begin position="360"/>
        <end position="379"/>
    </location>
</feature>
<dbReference type="Proteomes" id="UP000217838">
    <property type="component" value="Unassembled WGS sequence"/>
</dbReference>
<reference evidence="3" key="1">
    <citation type="submission" date="2017-08" db="EMBL/GenBank/DDBJ databases">
        <title>A dynamic microbial community with high functional redundancy inhabits the cold, oxic subseafloor aquifer.</title>
        <authorList>
            <person name="Tully B.J."/>
            <person name="Wheat C.G."/>
            <person name="Glazer B.T."/>
            <person name="Huber J.A."/>
        </authorList>
    </citation>
    <scope>NUCLEOTIDE SEQUENCE [LARGE SCALE GENOMIC DNA]</scope>
</reference>
<dbReference type="EMBL" id="NVUU01000132">
    <property type="protein sequence ID" value="PCI91512.1"/>
    <property type="molecule type" value="Genomic_DNA"/>
</dbReference>
<gene>
    <name evidence="2" type="ORF">COB11_08375</name>
</gene>
<name>A0A2A4Y984_UNCAE</name>
<accession>A0A2A4Y984</accession>
<evidence type="ECO:0000313" key="3">
    <source>
        <dbReference type="Proteomes" id="UP000217838"/>
    </source>
</evidence>
<feature type="transmembrane region" description="Helical" evidence="1">
    <location>
        <begin position="330"/>
        <end position="354"/>
    </location>
</feature>
<keyword evidence="1" id="KW-1133">Transmembrane helix</keyword>
<sequence>MANLTQAFNASSQRHRIQHPIIDTTSGTRVYTDPFNGRVITAEIPVGYDETHTLITGCCHKIFKDDELKNHLAPREVNDEGAFGDDRIGHNIDQACTCLKPLDVRDIDLSIRHNLSNEYNVHGKYHFTPLRVTTNPNGTLDLVNPYTLRVFTKVVDSITFDEYRKSADIENPNVATSRDGAVSYLDDNDNICLSRYKKIQNSSDIEDEIKSDKRLAITGCCHTITEIGSMRATHMTTCPNDRANLIGSEYGYQPTYFQNLNFFTPAAAPRDRLVACTNLIGLLAIWIGLEAQSAPITGVGIAVWGLSRVIHEVQHVSPALRTRLERVQRVAWKILDGIAAVAAGTLLAAAFLTSTPTTCIFTTIAITLAVYAAALGVTARAPIPNIPPLPAAVLPVAV</sequence>
<evidence type="ECO:0000256" key="1">
    <source>
        <dbReference type="SAM" id="Phobius"/>
    </source>
</evidence>
<dbReference type="AlphaFoldDB" id="A0A2A4Y984"/>
<protein>
    <submittedName>
        <fullName evidence="2">Uncharacterized protein</fullName>
    </submittedName>
</protein>
<evidence type="ECO:0000313" key="2">
    <source>
        <dbReference type="EMBL" id="PCI91512.1"/>
    </source>
</evidence>
<organism evidence="2 3">
    <name type="scientific">Aerophobetes bacterium</name>
    <dbReference type="NCBI Taxonomy" id="2030807"/>
    <lineage>
        <taxon>Bacteria</taxon>
        <taxon>Candidatus Aerophobota</taxon>
    </lineage>
</organism>
<proteinExistence type="predicted"/>
<keyword evidence="1" id="KW-0472">Membrane</keyword>